<gene>
    <name evidence="4" type="ORF">PAC_15749</name>
</gene>
<protein>
    <recommendedName>
        <fullName evidence="6">Aromatic prenyltransferase</fullName>
    </recommendedName>
</protein>
<evidence type="ECO:0000256" key="2">
    <source>
        <dbReference type="ARBA" id="ARBA00022679"/>
    </source>
</evidence>
<feature type="region of interest" description="Disordered" evidence="3">
    <location>
        <begin position="16"/>
        <end position="96"/>
    </location>
</feature>
<feature type="compositionally biased region" description="Acidic residues" evidence="3">
    <location>
        <begin position="28"/>
        <end position="46"/>
    </location>
</feature>
<dbReference type="AlphaFoldDB" id="A0A1L7XLD4"/>
<feature type="compositionally biased region" description="Polar residues" evidence="3">
    <location>
        <begin position="69"/>
        <end position="84"/>
    </location>
</feature>
<comment type="similarity">
    <text evidence="1">Belongs to the tryptophan dimethylallyltransferase family.</text>
</comment>
<dbReference type="PANTHER" id="PTHR40627:SF4">
    <property type="entry name" value="PRENYLTRANSFERASE ASQH1-RELATED"/>
    <property type="match status" value="1"/>
</dbReference>
<organism evidence="4 5">
    <name type="scientific">Phialocephala subalpina</name>
    <dbReference type="NCBI Taxonomy" id="576137"/>
    <lineage>
        <taxon>Eukaryota</taxon>
        <taxon>Fungi</taxon>
        <taxon>Dikarya</taxon>
        <taxon>Ascomycota</taxon>
        <taxon>Pezizomycotina</taxon>
        <taxon>Leotiomycetes</taxon>
        <taxon>Helotiales</taxon>
        <taxon>Mollisiaceae</taxon>
        <taxon>Phialocephala</taxon>
        <taxon>Phialocephala fortinii species complex</taxon>
    </lineage>
</organism>
<reference evidence="4 5" key="1">
    <citation type="submission" date="2016-03" db="EMBL/GenBank/DDBJ databases">
        <authorList>
            <person name="Ploux O."/>
        </authorList>
    </citation>
    <scope>NUCLEOTIDE SEQUENCE [LARGE SCALE GENOMIC DNA]</scope>
    <source>
        <strain evidence="4 5">UAMH 11012</strain>
    </source>
</reference>
<keyword evidence="2" id="KW-0808">Transferase</keyword>
<evidence type="ECO:0008006" key="6">
    <source>
        <dbReference type="Google" id="ProtNLM"/>
    </source>
</evidence>
<proteinExistence type="inferred from homology"/>
<dbReference type="Proteomes" id="UP000184330">
    <property type="component" value="Unassembled WGS sequence"/>
</dbReference>
<keyword evidence="5" id="KW-1185">Reference proteome</keyword>
<evidence type="ECO:0000313" key="4">
    <source>
        <dbReference type="EMBL" id="CZR65849.1"/>
    </source>
</evidence>
<dbReference type="EMBL" id="FJOG01000033">
    <property type="protein sequence ID" value="CZR65849.1"/>
    <property type="molecule type" value="Genomic_DNA"/>
</dbReference>
<dbReference type="OrthoDB" id="5392033at2759"/>
<dbReference type="GO" id="GO:0016765">
    <property type="term" value="F:transferase activity, transferring alkyl or aryl (other than methyl) groups"/>
    <property type="evidence" value="ECO:0007669"/>
    <property type="project" value="InterPro"/>
</dbReference>
<evidence type="ECO:0000256" key="1">
    <source>
        <dbReference type="ARBA" id="ARBA00010209"/>
    </source>
</evidence>
<sequence length="538" mass="61463">MSNWRGRPRLWIRQGSAQLYTNVVHEDSGDEDDEYVDEQYESDDTEVGSSEGEGAEETIEEEEEGESEQANGRNSAPQNNPSRRGQSEAPIEPTENHRQELAACCDVWETLLWERFFWGMPEHQAKLKELLLNYAVLGIHPEQSKWRSVISRDGSSIEGVLTFSKTHCRYGVAFEPVTCMSGIAVDPMNLELSKAWLKQMAEKFGFDITWFDMLLESLVLTVPPPRHENILPTRLTQVAFVLGSLHLPTPSISISIDPTLRMNVQSYVGHYKDRNQIIAGIMSSLEFSQHWQWIQIYLDKLPEQAGHPNHTYPEGYFASLNWRIDTSPSSLNVTLRFKPTLIDVVLAHVDLGGTLQTHLCEDIEEVKNAARRLWQAIEFEQQNLESIVTGRPYQYGARITYHFRMAKYGPDGVTLVKREHAPYAVTVLFPLRDDPRSDSHLAFLIDKFLYQESHIPELGKYALWATSTNDGYVRDMSVRASGSGNMHSFIGVTVYEGKTEVLLQRGLDLHNSVRGRHLKAKDFYEWHNERTQGGHNDR</sequence>
<dbReference type="Pfam" id="PF11991">
    <property type="entry name" value="Trp_DMAT"/>
    <property type="match status" value="1"/>
</dbReference>
<evidence type="ECO:0000313" key="5">
    <source>
        <dbReference type="Proteomes" id="UP000184330"/>
    </source>
</evidence>
<feature type="compositionally biased region" description="Acidic residues" evidence="3">
    <location>
        <begin position="53"/>
        <end position="67"/>
    </location>
</feature>
<evidence type="ECO:0000256" key="3">
    <source>
        <dbReference type="SAM" id="MobiDB-lite"/>
    </source>
</evidence>
<dbReference type="PANTHER" id="PTHR40627">
    <property type="entry name" value="INDOLE PRENYLTRANSFERASE TDIB-RELATED"/>
    <property type="match status" value="1"/>
</dbReference>
<accession>A0A1L7XLD4</accession>
<dbReference type="GO" id="GO:0009820">
    <property type="term" value="P:alkaloid metabolic process"/>
    <property type="evidence" value="ECO:0007669"/>
    <property type="project" value="InterPro"/>
</dbReference>
<name>A0A1L7XLD4_9HELO</name>
<dbReference type="InterPro" id="IPR017795">
    <property type="entry name" value="ABBA_NscD-like"/>
</dbReference>